<sequence length="539" mass="58521">MFLSRRNGFGPLDKAIAVLVPLVLIAVGVVVYLATRPEDCAGGLAKRDGQCVGVTDSAFDANDDIKGLIRAVADENTRVEKAWESPKKGQTRIPYGRIALMMPFTSDDSSAMTAPMIRRALAGAHAAQLRANSGGGPHYQLLMAPDGKDLDKWQPVVDDLEDLTDDRESPLVGVMGLPSSTPETRDAMRALSDRRIATVGPVITSADMNAPYFFKTSPNNDLLADALGQYLKKNRGAGKGFLVFDSRPDDVYSRNLQKLIEKKFGAKYGLRKRSASFLGSTGPDAGIPQRFQSAAQKICVTDSDTVFFAGRDQDLPALVKRLSQEPSCDRSRPVRILKVGIGLDPTLTTPELTQMLRDTKTTMVAAASVTSEWWRNKSTAPDGLGGFLSVFDKLKKPHGLGEKSLDDGYAIMYHDAFMLLANAFDRSYSEANEPTGGSTRTPDPARTPTKDDVYNTLIDASIVDTGDSTRCIGCLQGAAGTYGFEKSSDTDDTDQWPVCKPVPVIEYPAVPGRKAQDTFRTFEKTFKHPCPDDVTRGDS</sequence>
<keyword evidence="2" id="KW-1133">Transmembrane helix</keyword>
<dbReference type="CDD" id="cd06268">
    <property type="entry name" value="PBP1_ABC_transporter_LIVBP-like"/>
    <property type="match status" value="1"/>
</dbReference>
<keyword evidence="2" id="KW-0472">Membrane</keyword>
<evidence type="ECO:0000313" key="3">
    <source>
        <dbReference type="EMBL" id="ARX87706.1"/>
    </source>
</evidence>
<dbReference type="EMBL" id="CP021748">
    <property type="protein sequence ID" value="ARX87706.1"/>
    <property type="molecule type" value="Genomic_DNA"/>
</dbReference>
<feature type="region of interest" description="Disordered" evidence="1">
    <location>
        <begin position="429"/>
        <end position="451"/>
    </location>
</feature>
<dbReference type="Proteomes" id="UP000195880">
    <property type="component" value="Chromosome"/>
</dbReference>
<dbReference type="SUPFAM" id="SSF53822">
    <property type="entry name" value="Periplasmic binding protein-like I"/>
    <property type="match status" value="1"/>
</dbReference>
<evidence type="ECO:0000256" key="1">
    <source>
        <dbReference type="SAM" id="MobiDB-lite"/>
    </source>
</evidence>
<dbReference type="AlphaFoldDB" id="A0A1Z1WMN2"/>
<keyword evidence="2" id="KW-0812">Transmembrane</keyword>
<evidence type="ECO:0000256" key="2">
    <source>
        <dbReference type="SAM" id="Phobius"/>
    </source>
</evidence>
<reference evidence="3 4" key="1">
    <citation type="submission" date="2017-05" db="EMBL/GenBank/DDBJ databases">
        <title>Streptomyces alboflavus Genome sequencing and assembly.</title>
        <authorList>
            <person name="Wang Y."/>
            <person name="Du B."/>
            <person name="Ding Y."/>
            <person name="Liu H."/>
            <person name="Hou Q."/>
            <person name="Liu K."/>
            <person name="Wang C."/>
            <person name="Yao L."/>
        </authorList>
    </citation>
    <scope>NUCLEOTIDE SEQUENCE [LARGE SCALE GENOMIC DNA]</scope>
    <source>
        <strain evidence="3 4">MDJK44</strain>
    </source>
</reference>
<feature type="compositionally biased region" description="Polar residues" evidence="1">
    <location>
        <begin position="429"/>
        <end position="441"/>
    </location>
</feature>
<dbReference type="eggNOG" id="COG0683">
    <property type="taxonomic scope" value="Bacteria"/>
</dbReference>
<dbReference type="OrthoDB" id="3440574at2"/>
<keyword evidence="4" id="KW-1185">Reference proteome</keyword>
<dbReference type="RefSeq" id="WP_087886519.1">
    <property type="nucleotide sequence ID" value="NZ_CP021748.1"/>
</dbReference>
<evidence type="ECO:0000313" key="4">
    <source>
        <dbReference type="Proteomes" id="UP000195880"/>
    </source>
</evidence>
<feature type="transmembrane region" description="Helical" evidence="2">
    <location>
        <begin position="12"/>
        <end position="34"/>
    </location>
</feature>
<dbReference type="Gene3D" id="3.40.50.2300">
    <property type="match status" value="2"/>
</dbReference>
<accession>A0A1Z1WMN2</accession>
<organism evidence="3 4">
    <name type="scientific">Streptomyces alboflavus</name>
    <dbReference type="NCBI Taxonomy" id="67267"/>
    <lineage>
        <taxon>Bacteria</taxon>
        <taxon>Bacillati</taxon>
        <taxon>Actinomycetota</taxon>
        <taxon>Actinomycetes</taxon>
        <taxon>Kitasatosporales</taxon>
        <taxon>Streptomycetaceae</taxon>
        <taxon>Streptomyces</taxon>
    </lineage>
</organism>
<proteinExistence type="predicted"/>
<protein>
    <submittedName>
        <fullName evidence="3">Mucin</fullName>
    </submittedName>
</protein>
<dbReference type="STRING" id="67267.GCA_000716675_02329"/>
<gene>
    <name evidence="3" type="ORF">SMD44_07188</name>
</gene>
<name>A0A1Z1WMN2_9ACTN</name>
<dbReference type="KEGG" id="salf:SMD44_07188"/>
<dbReference type="InterPro" id="IPR028082">
    <property type="entry name" value="Peripla_BP_I"/>
</dbReference>